<organism evidence="1 2">
    <name type="scientific">Triplophysa rosa</name>
    <name type="common">Cave loach</name>
    <dbReference type="NCBI Taxonomy" id="992332"/>
    <lineage>
        <taxon>Eukaryota</taxon>
        <taxon>Metazoa</taxon>
        <taxon>Chordata</taxon>
        <taxon>Craniata</taxon>
        <taxon>Vertebrata</taxon>
        <taxon>Euteleostomi</taxon>
        <taxon>Actinopterygii</taxon>
        <taxon>Neopterygii</taxon>
        <taxon>Teleostei</taxon>
        <taxon>Ostariophysi</taxon>
        <taxon>Cypriniformes</taxon>
        <taxon>Nemacheilidae</taxon>
        <taxon>Triplophysa</taxon>
    </lineage>
</organism>
<dbReference type="Proteomes" id="UP001059041">
    <property type="component" value="Linkage Group LG5"/>
</dbReference>
<dbReference type="PANTHER" id="PTHR31025">
    <property type="entry name" value="SI:CH211-196P9.1-RELATED"/>
    <property type="match status" value="1"/>
</dbReference>
<gene>
    <name evidence="1" type="ORF">IRJ41_023012</name>
</gene>
<comment type="caution">
    <text evidence="1">The sequence shown here is derived from an EMBL/GenBank/DDBJ whole genome shotgun (WGS) entry which is preliminary data.</text>
</comment>
<proteinExistence type="predicted"/>
<name>A0A9W7WXJ3_TRIRA</name>
<sequence>MVEQYAPSPCLVLVESSGLMCHSTDATTTGLLALLEEKAPTVLREHEETKMLSISSRKLLVKVAVSDLVEKHGLKKLALVKEIVLLFPSLRISVPFGQNEGHEHFFDGPSHSGFIEMRLRNIRRKLQQSQRTYSLKRRHCKLQPSSPSLEETVPSEWLTLIKRMRPSTENSSSIKNAIDQTFSYRRKWIMTKSPTVGEIFKEYPRFLDMPSLMDIEFSKLTDGKEDMFIRKWEGTIIPKLKEIALLEKKMDIRQLLEKADSQDDDELCYTMLKVLIHLLPPMPSGRSAAGSKCCVNSSVSYLLEFVPAGTSVISLLTESMKGSLKSGQPQLVSIGSLGHGAQYVIVAKNDSFALPLDVDNLTCAVDRLFKFYWLCNLQ</sequence>
<keyword evidence="2" id="KW-1185">Reference proteome</keyword>
<dbReference type="AlphaFoldDB" id="A0A9W7WXJ3"/>
<accession>A0A9W7WXJ3</accession>
<protein>
    <submittedName>
        <fullName evidence="1">Uncharacterized protein</fullName>
    </submittedName>
</protein>
<feature type="non-terminal residue" evidence="1">
    <location>
        <position position="378"/>
    </location>
</feature>
<evidence type="ECO:0000313" key="2">
    <source>
        <dbReference type="Proteomes" id="UP001059041"/>
    </source>
</evidence>
<reference evidence="1" key="1">
    <citation type="submission" date="2021-02" db="EMBL/GenBank/DDBJ databases">
        <title>Comparative genomics reveals that relaxation of natural selection precedes convergent phenotypic evolution of cavefish.</title>
        <authorList>
            <person name="Peng Z."/>
        </authorList>
    </citation>
    <scope>NUCLEOTIDE SEQUENCE</scope>
    <source>
        <tissue evidence="1">Muscle</tissue>
    </source>
</reference>
<dbReference type="PANTHER" id="PTHR31025:SF28">
    <property type="match status" value="1"/>
</dbReference>
<dbReference type="EMBL" id="JAFHDT010000005">
    <property type="protein sequence ID" value="KAI7810203.1"/>
    <property type="molecule type" value="Genomic_DNA"/>
</dbReference>
<evidence type="ECO:0000313" key="1">
    <source>
        <dbReference type="EMBL" id="KAI7810203.1"/>
    </source>
</evidence>